<name>A0A9P7DG25_9AGAM</name>
<evidence type="ECO:0000313" key="2">
    <source>
        <dbReference type="Proteomes" id="UP000719766"/>
    </source>
</evidence>
<comment type="caution">
    <text evidence="1">The sequence shown here is derived from an EMBL/GenBank/DDBJ whole genome shotgun (WGS) entry which is preliminary data.</text>
</comment>
<dbReference type="RefSeq" id="XP_041158274.1">
    <property type="nucleotide sequence ID" value="XM_041300352.1"/>
</dbReference>
<dbReference type="AlphaFoldDB" id="A0A9P7DG25"/>
<accession>A0A9P7DG25</accession>
<keyword evidence="2" id="KW-1185">Reference proteome</keyword>
<dbReference type="EMBL" id="JABBWE010000043">
    <property type="protein sequence ID" value="KAG1791429.1"/>
    <property type="molecule type" value="Genomic_DNA"/>
</dbReference>
<evidence type="ECO:0000313" key="1">
    <source>
        <dbReference type="EMBL" id="KAG1791429.1"/>
    </source>
</evidence>
<gene>
    <name evidence="1" type="ORF">HD556DRAFT_1309997</name>
</gene>
<sequence length="566" mass="60606">MPAIRDTPASRQSFKRQPLCNPYFKKPVWACFPDAGTLPQPIFDSGNMKTSGGTIEAPQALSTTCTEDPFAHSRATRSYFVDHPYLVQGAAEPPHDVKACSTQTELQKLGLSLLAAASSSKVARGNFARASCGSGPSYSLKHRLFDMSQPSRLPPRLRALSKDVALSNSAPMVPPGLGYVVPLPSVARHGCVSEVPSGVTKGRHGTESLLSQSNSDGVGRVVTAFSDTLERSGSNAVPRVIAPKNPDLDDIATAFSSLSAHFMYSLAIKAGADETFPDPELDGRNYVTSIVGTRIRFILESVGNPQMVAIHALWYISEITMAEIGQGNDFLGVSIFNHLHCCGAATFDELLFSAFVVVARLADKLVNDSCLPGKTWVKTTAIPSSTLTNIEKTALASLGYLGYIPSSSWHSWVLELRVSSSQLSSDKSIVVVRVLDDVLAVNKATDLNTTFIRYRGRKKKIAAAPRQDPLMIHAPTPVKPLACLPDPSDWCPEADPIVNKNPRTMGIAPGSHNFAPESRQPTTALDLLEFITQGTWGAAVGGPLSAFGAHLVHSVGRYGPCQTTLG</sequence>
<protein>
    <submittedName>
        <fullName evidence="1">Uncharacterized protein</fullName>
    </submittedName>
</protein>
<proteinExistence type="predicted"/>
<dbReference type="Proteomes" id="UP000719766">
    <property type="component" value="Unassembled WGS sequence"/>
</dbReference>
<dbReference type="GeneID" id="64594116"/>
<reference evidence="1" key="1">
    <citation type="journal article" date="2020" name="New Phytol.">
        <title>Comparative genomics reveals dynamic genome evolution in host specialist ectomycorrhizal fungi.</title>
        <authorList>
            <person name="Lofgren L.A."/>
            <person name="Nguyen N.H."/>
            <person name="Vilgalys R."/>
            <person name="Ruytinx J."/>
            <person name="Liao H.L."/>
            <person name="Branco S."/>
            <person name="Kuo A."/>
            <person name="LaButti K."/>
            <person name="Lipzen A."/>
            <person name="Andreopoulos W."/>
            <person name="Pangilinan J."/>
            <person name="Riley R."/>
            <person name="Hundley H."/>
            <person name="Na H."/>
            <person name="Barry K."/>
            <person name="Grigoriev I.V."/>
            <person name="Stajich J.E."/>
            <person name="Kennedy P.G."/>
        </authorList>
    </citation>
    <scope>NUCLEOTIDE SEQUENCE</scope>
    <source>
        <strain evidence="1">S12</strain>
    </source>
</reference>
<organism evidence="1 2">
    <name type="scientific">Suillus plorans</name>
    <dbReference type="NCBI Taxonomy" id="116603"/>
    <lineage>
        <taxon>Eukaryota</taxon>
        <taxon>Fungi</taxon>
        <taxon>Dikarya</taxon>
        <taxon>Basidiomycota</taxon>
        <taxon>Agaricomycotina</taxon>
        <taxon>Agaricomycetes</taxon>
        <taxon>Agaricomycetidae</taxon>
        <taxon>Boletales</taxon>
        <taxon>Suillineae</taxon>
        <taxon>Suillaceae</taxon>
        <taxon>Suillus</taxon>
    </lineage>
</organism>
<dbReference type="OrthoDB" id="286814at2759"/>